<keyword evidence="3 9" id="KW-0032">Aminotransferase</keyword>
<dbReference type="InterPro" id="IPR004839">
    <property type="entry name" value="Aminotransferase_I/II_large"/>
</dbReference>
<sequence length="482" mass="54960">MFNIHLRDLDLEKYRYKYLALYHALREGIVTGSLPHGTKLPASRELAAGYEISRGVVSQVYEMLMAEGYLSAEVGRGTHVSFQRDSAEGEASERAPILLSKWGQRVTGLPLYDGIPTQTYRYDYTIGQPLADAFPFAEWNRAMYAAIRDVSAEEGETKYEPQGYRPLREAIARYLRKARGMVVQPEDIVIVNGSMQAIALVAQLLIDPGDSVVLEDPAYGGIREAITAVGGQPVPSPVDGQGLVVRDWEARLLFVTPGRQFPTGTVLSLERRQEILRWATARHAVIVEDDYDSEFRWRGRPIEPLKVLDRHDRVVYIGTFSKTMYADLRIGYVVLPSWLREPFCKARQLYEPRPTALVQQHALAAFMNNGHYERHLRRMKRVYARKHKILWTALTEEFGALFDWVESDAGLHIFGRWRRSLEEYQTFREACLAAGVRFPDATRYYATPHQVCAACFGFQRLGEEQLVEGVEVIAQVWAQLQR</sequence>
<dbReference type="GO" id="GO:0030170">
    <property type="term" value="F:pyridoxal phosphate binding"/>
    <property type="evidence" value="ECO:0007669"/>
    <property type="project" value="InterPro"/>
</dbReference>
<accession>A0A316D575</accession>
<dbReference type="GO" id="GO:0003677">
    <property type="term" value="F:DNA binding"/>
    <property type="evidence" value="ECO:0007669"/>
    <property type="project" value="UniProtKB-KW"/>
</dbReference>
<dbReference type="AlphaFoldDB" id="A0A316D575"/>
<dbReference type="SUPFAM" id="SSF53383">
    <property type="entry name" value="PLP-dependent transferases"/>
    <property type="match status" value="1"/>
</dbReference>
<dbReference type="OrthoDB" id="9802328at2"/>
<evidence type="ECO:0000256" key="6">
    <source>
        <dbReference type="ARBA" id="ARBA00023125"/>
    </source>
</evidence>
<evidence type="ECO:0000256" key="3">
    <source>
        <dbReference type="ARBA" id="ARBA00022576"/>
    </source>
</evidence>
<dbReference type="Proteomes" id="UP000245634">
    <property type="component" value="Unassembled WGS sequence"/>
</dbReference>
<protein>
    <submittedName>
        <fullName evidence="9">GntR family transcriptional regulator/MocR family aminotransferase</fullName>
    </submittedName>
</protein>
<reference evidence="9 10" key="1">
    <citation type="submission" date="2018-05" db="EMBL/GenBank/DDBJ databases">
        <title>Genomic Encyclopedia of Type Strains, Phase IV (KMG-IV): sequencing the most valuable type-strain genomes for metagenomic binning, comparative biology and taxonomic classification.</title>
        <authorList>
            <person name="Goeker M."/>
        </authorList>
    </citation>
    <scope>NUCLEOTIDE SEQUENCE [LARGE SCALE GENOMIC DNA]</scope>
    <source>
        <strain evidence="9 10">DSM 18773</strain>
    </source>
</reference>
<dbReference type="InterPro" id="IPR036388">
    <property type="entry name" value="WH-like_DNA-bd_sf"/>
</dbReference>
<evidence type="ECO:0000313" key="10">
    <source>
        <dbReference type="Proteomes" id="UP000245634"/>
    </source>
</evidence>
<dbReference type="PROSITE" id="PS50949">
    <property type="entry name" value="HTH_GNTR"/>
    <property type="match status" value="1"/>
</dbReference>
<keyword evidence="5" id="KW-0805">Transcription regulation</keyword>
<keyword evidence="9" id="KW-0808">Transferase</keyword>
<dbReference type="GO" id="GO:0008483">
    <property type="term" value="F:transaminase activity"/>
    <property type="evidence" value="ECO:0007669"/>
    <property type="project" value="UniProtKB-KW"/>
</dbReference>
<keyword evidence="7" id="KW-0804">Transcription</keyword>
<evidence type="ECO:0000259" key="8">
    <source>
        <dbReference type="PROSITE" id="PS50949"/>
    </source>
</evidence>
<dbReference type="RefSeq" id="WP_109691154.1">
    <property type="nucleotide sequence ID" value="NZ_QGGL01000024.1"/>
</dbReference>
<keyword evidence="4" id="KW-0663">Pyridoxal phosphate</keyword>
<gene>
    <name evidence="9" type="ORF">C7459_12434</name>
</gene>
<dbReference type="InterPro" id="IPR000524">
    <property type="entry name" value="Tscrpt_reg_HTH_GntR"/>
</dbReference>
<evidence type="ECO:0000256" key="1">
    <source>
        <dbReference type="ARBA" id="ARBA00001933"/>
    </source>
</evidence>
<dbReference type="InterPro" id="IPR015424">
    <property type="entry name" value="PyrdxlP-dep_Trfase"/>
</dbReference>
<dbReference type="SUPFAM" id="SSF46785">
    <property type="entry name" value="Winged helix' DNA-binding domain"/>
    <property type="match status" value="1"/>
</dbReference>
<evidence type="ECO:0000256" key="4">
    <source>
        <dbReference type="ARBA" id="ARBA00022898"/>
    </source>
</evidence>
<dbReference type="Gene3D" id="3.40.640.10">
    <property type="entry name" value="Type I PLP-dependent aspartate aminotransferase-like (Major domain)"/>
    <property type="match status" value="1"/>
</dbReference>
<keyword evidence="6" id="KW-0238">DNA-binding</keyword>
<keyword evidence="10" id="KW-1185">Reference proteome</keyword>
<dbReference type="GO" id="GO:0003700">
    <property type="term" value="F:DNA-binding transcription factor activity"/>
    <property type="evidence" value="ECO:0007669"/>
    <property type="project" value="InterPro"/>
</dbReference>
<evidence type="ECO:0000313" key="9">
    <source>
        <dbReference type="EMBL" id="PWK05285.1"/>
    </source>
</evidence>
<dbReference type="Gene3D" id="1.10.10.10">
    <property type="entry name" value="Winged helix-like DNA-binding domain superfamily/Winged helix DNA-binding domain"/>
    <property type="match status" value="1"/>
</dbReference>
<dbReference type="CDD" id="cd07377">
    <property type="entry name" value="WHTH_GntR"/>
    <property type="match status" value="1"/>
</dbReference>
<comment type="similarity">
    <text evidence="2">In the C-terminal section; belongs to the class-I pyridoxal-phosphate-dependent aminotransferase family.</text>
</comment>
<dbReference type="InterPro" id="IPR051446">
    <property type="entry name" value="HTH_trans_reg/aminotransferase"/>
</dbReference>
<dbReference type="PANTHER" id="PTHR46577">
    <property type="entry name" value="HTH-TYPE TRANSCRIPTIONAL REGULATORY PROTEIN GABR"/>
    <property type="match status" value="1"/>
</dbReference>
<dbReference type="Pfam" id="PF00155">
    <property type="entry name" value="Aminotran_1_2"/>
    <property type="match status" value="1"/>
</dbReference>
<dbReference type="InterPro" id="IPR015421">
    <property type="entry name" value="PyrdxlP-dep_Trfase_major"/>
</dbReference>
<dbReference type="Pfam" id="PF00392">
    <property type="entry name" value="GntR"/>
    <property type="match status" value="1"/>
</dbReference>
<proteinExistence type="inferred from homology"/>
<organism evidence="9 10">
    <name type="scientific">Tumebacillus permanentifrigoris</name>
    <dbReference type="NCBI Taxonomy" id="378543"/>
    <lineage>
        <taxon>Bacteria</taxon>
        <taxon>Bacillati</taxon>
        <taxon>Bacillota</taxon>
        <taxon>Bacilli</taxon>
        <taxon>Bacillales</taxon>
        <taxon>Alicyclobacillaceae</taxon>
        <taxon>Tumebacillus</taxon>
    </lineage>
</organism>
<feature type="domain" description="HTH gntR-type" evidence="8">
    <location>
        <begin position="15"/>
        <end position="83"/>
    </location>
</feature>
<dbReference type="InterPro" id="IPR036390">
    <property type="entry name" value="WH_DNA-bd_sf"/>
</dbReference>
<comment type="cofactor">
    <cofactor evidence="1">
        <name>pyridoxal 5'-phosphate</name>
        <dbReference type="ChEBI" id="CHEBI:597326"/>
    </cofactor>
</comment>
<evidence type="ECO:0000256" key="5">
    <source>
        <dbReference type="ARBA" id="ARBA00023015"/>
    </source>
</evidence>
<dbReference type="SMART" id="SM00345">
    <property type="entry name" value="HTH_GNTR"/>
    <property type="match status" value="1"/>
</dbReference>
<evidence type="ECO:0000256" key="2">
    <source>
        <dbReference type="ARBA" id="ARBA00005384"/>
    </source>
</evidence>
<name>A0A316D575_9BACL</name>
<dbReference type="PANTHER" id="PTHR46577:SF1">
    <property type="entry name" value="HTH-TYPE TRANSCRIPTIONAL REGULATORY PROTEIN GABR"/>
    <property type="match status" value="1"/>
</dbReference>
<evidence type="ECO:0000256" key="7">
    <source>
        <dbReference type="ARBA" id="ARBA00023163"/>
    </source>
</evidence>
<dbReference type="EMBL" id="QGGL01000024">
    <property type="protein sequence ID" value="PWK05285.1"/>
    <property type="molecule type" value="Genomic_DNA"/>
</dbReference>
<comment type="caution">
    <text evidence="9">The sequence shown here is derived from an EMBL/GenBank/DDBJ whole genome shotgun (WGS) entry which is preliminary data.</text>
</comment>
<dbReference type="CDD" id="cd00609">
    <property type="entry name" value="AAT_like"/>
    <property type="match status" value="1"/>
</dbReference>